<dbReference type="Gene3D" id="1.25.40.390">
    <property type="match status" value="1"/>
</dbReference>
<dbReference type="SUPFAM" id="SSF48452">
    <property type="entry name" value="TPR-like"/>
    <property type="match status" value="1"/>
</dbReference>
<comment type="subcellular location">
    <subcellularLocation>
        <location evidence="1">Cell outer membrane</location>
    </subcellularLocation>
</comment>
<dbReference type="Proteomes" id="UP000198916">
    <property type="component" value="Unassembled WGS sequence"/>
</dbReference>
<sequence length="482" mass="54739">MKNIHIICLLAISLIIASCSDKFIELDPISTVNVDNLYKTDKDFQDAVLGCYAVFREQYKSFWELTDLRSDDSWHQLGNDSRRISYDVFTLDPNVSSLRNNWLNYYKVINLANTMLVKIEGADEAIVVNKARHIGEAKFLRALAYFDLVRLFGDVPMPTTPLTIEEAYNAGRTSVTTIYNDVIIPDLMVAETNLPTSYAGADVGRATSGAAKALLGKVYLTVKDFPKAEAKLQEVTTMGYDLLANYTDLFDYTKDEHHSEYIFDIEYEQGLGDLGSPFTNNFLPKSVGGTAEAYFGVIGGAEEMNQPTQDLIDAFEPQDLRKDVTGIGGGGFYDETGFFHRWVAMNTFTKKYVTNITTHHDSPANWKVIRYADVLLMYAEALNENNKTDEALAPLNRIRRRAGVEEYENLDQGTAREKIWQERRLELAMEGHRWFDLLRTERAFSVMEKYGMKAYMTVFPIPLGEIRVINNENVLYQNPGYN</sequence>
<proteinExistence type="inferred from homology"/>
<dbReference type="EMBL" id="FNZR01000016">
    <property type="protein sequence ID" value="SEL96977.1"/>
    <property type="molecule type" value="Genomic_DNA"/>
</dbReference>
<evidence type="ECO:0000259" key="6">
    <source>
        <dbReference type="Pfam" id="PF07980"/>
    </source>
</evidence>
<evidence type="ECO:0000256" key="4">
    <source>
        <dbReference type="ARBA" id="ARBA00023136"/>
    </source>
</evidence>
<keyword evidence="3" id="KW-0732">Signal</keyword>
<evidence type="ECO:0000313" key="9">
    <source>
        <dbReference type="Proteomes" id="UP000198916"/>
    </source>
</evidence>
<dbReference type="PROSITE" id="PS51257">
    <property type="entry name" value="PROKAR_LIPOPROTEIN"/>
    <property type="match status" value="1"/>
</dbReference>
<accession>A0A1H7UKZ3</accession>
<dbReference type="InterPro" id="IPR012944">
    <property type="entry name" value="SusD_RagB_dom"/>
</dbReference>
<gene>
    <name evidence="8" type="ORF">SAMN05421740_11618</name>
</gene>
<dbReference type="InterPro" id="IPR033985">
    <property type="entry name" value="SusD-like_N"/>
</dbReference>
<feature type="domain" description="RagB/SusD" evidence="6">
    <location>
        <begin position="342"/>
        <end position="481"/>
    </location>
</feature>
<keyword evidence="9" id="KW-1185">Reference proteome</keyword>
<dbReference type="InterPro" id="IPR011990">
    <property type="entry name" value="TPR-like_helical_dom_sf"/>
</dbReference>
<keyword evidence="5" id="KW-0998">Cell outer membrane</keyword>
<dbReference type="RefSeq" id="WP_090609397.1">
    <property type="nucleotide sequence ID" value="NZ_FNZR01000016.1"/>
</dbReference>
<evidence type="ECO:0000256" key="2">
    <source>
        <dbReference type="ARBA" id="ARBA00006275"/>
    </source>
</evidence>
<organism evidence="8 9">
    <name type="scientific">Parapedobacter koreensis</name>
    <dbReference type="NCBI Taxonomy" id="332977"/>
    <lineage>
        <taxon>Bacteria</taxon>
        <taxon>Pseudomonadati</taxon>
        <taxon>Bacteroidota</taxon>
        <taxon>Sphingobacteriia</taxon>
        <taxon>Sphingobacteriales</taxon>
        <taxon>Sphingobacteriaceae</taxon>
        <taxon>Parapedobacter</taxon>
    </lineage>
</organism>
<reference evidence="9" key="1">
    <citation type="submission" date="2016-10" db="EMBL/GenBank/DDBJ databases">
        <authorList>
            <person name="Varghese N."/>
            <person name="Submissions S."/>
        </authorList>
    </citation>
    <scope>NUCLEOTIDE SEQUENCE [LARGE SCALE GENOMIC DNA]</scope>
    <source>
        <strain evidence="9">Jip14</strain>
    </source>
</reference>
<dbReference type="Pfam" id="PF07980">
    <property type="entry name" value="SusD_RagB"/>
    <property type="match status" value="1"/>
</dbReference>
<dbReference type="GO" id="GO:0009279">
    <property type="term" value="C:cell outer membrane"/>
    <property type="evidence" value="ECO:0007669"/>
    <property type="project" value="UniProtKB-SubCell"/>
</dbReference>
<evidence type="ECO:0000256" key="5">
    <source>
        <dbReference type="ARBA" id="ARBA00023237"/>
    </source>
</evidence>
<dbReference type="AlphaFoldDB" id="A0A1H7UKZ3"/>
<evidence type="ECO:0000256" key="3">
    <source>
        <dbReference type="ARBA" id="ARBA00022729"/>
    </source>
</evidence>
<evidence type="ECO:0000313" key="8">
    <source>
        <dbReference type="EMBL" id="SEL96977.1"/>
    </source>
</evidence>
<evidence type="ECO:0000256" key="1">
    <source>
        <dbReference type="ARBA" id="ARBA00004442"/>
    </source>
</evidence>
<dbReference type="OrthoDB" id="993981at2"/>
<dbReference type="Pfam" id="PF14322">
    <property type="entry name" value="SusD-like_3"/>
    <property type="match status" value="1"/>
</dbReference>
<keyword evidence="4" id="KW-0472">Membrane</keyword>
<feature type="domain" description="SusD-like N-terminal" evidence="7">
    <location>
        <begin position="62"/>
        <end position="220"/>
    </location>
</feature>
<dbReference type="CDD" id="cd08977">
    <property type="entry name" value="SusD"/>
    <property type="match status" value="1"/>
</dbReference>
<evidence type="ECO:0000259" key="7">
    <source>
        <dbReference type="Pfam" id="PF14322"/>
    </source>
</evidence>
<protein>
    <submittedName>
        <fullName evidence="8">RagB/SusD domain-containing protein</fullName>
    </submittedName>
</protein>
<name>A0A1H7UKZ3_9SPHI</name>
<comment type="similarity">
    <text evidence="2">Belongs to the SusD family.</text>
</comment>
<dbReference type="STRING" id="332977.SAMN05421740_11618"/>